<dbReference type="RefSeq" id="WP_125480841.1">
    <property type="nucleotide sequence ID" value="NZ_RSFW01000017.1"/>
</dbReference>
<gene>
    <name evidence="1" type="ORF">EJA10_15050</name>
</gene>
<dbReference type="EMBL" id="RSFW01000017">
    <property type="protein sequence ID" value="RSD26139.1"/>
    <property type="molecule type" value="Genomic_DNA"/>
</dbReference>
<accession>A0A427TP55</accession>
<dbReference type="Proteomes" id="UP000279911">
    <property type="component" value="Unassembled WGS sequence"/>
</dbReference>
<dbReference type="OrthoDB" id="2453421at2"/>
<organism evidence="1 2">
    <name type="scientific">Mesobacillus subterraneus</name>
    <dbReference type="NCBI Taxonomy" id="285983"/>
    <lineage>
        <taxon>Bacteria</taxon>
        <taxon>Bacillati</taxon>
        <taxon>Bacillota</taxon>
        <taxon>Bacilli</taxon>
        <taxon>Bacillales</taxon>
        <taxon>Bacillaceae</taxon>
        <taxon>Mesobacillus</taxon>
    </lineage>
</organism>
<sequence>MKLTNWSYTRRYNIKAQFDAFPNSVVLFRRIKDYYFVYTVNWSIQDPVVTKQVLEEMEWLLNKDLGTEDAYRHRKVFRD</sequence>
<evidence type="ECO:0000313" key="2">
    <source>
        <dbReference type="Proteomes" id="UP000279911"/>
    </source>
</evidence>
<dbReference type="AlphaFoldDB" id="A0A427TP55"/>
<reference evidence="2" key="1">
    <citation type="submission" date="2018-12" db="EMBL/GenBank/DDBJ databases">
        <title>Bacillus chawlae sp. nov., Bacillus glennii sp. nov., and Bacillus saganii sp. nov. Isolated from the Vehicle Assembly Building at Kennedy Space Center where the Viking Spacecraft were Assembled.</title>
        <authorList>
            <person name="Seuylemezian A."/>
            <person name="Vaishampayan P."/>
        </authorList>
    </citation>
    <scope>NUCLEOTIDE SEQUENCE [LARGE SCALE GENOMIC DNA]</scope>
    <source>
        <strain evidence="2">DSM 13966</strain>
    </source>
</reference>
<comment type="caution">
    <text evidence="1">The sequence shown here is derived from an EMBL/GenBank/DDBJ whole genome shotgun (WGS) entry which is preliminary data.</text>
</comment>
<name>A0A427TP55_9BACI</name>
<protein>
    <submittedName>
        <fullName evidence="1">Uncharacterized protein</fullName>
    </submittedName>
</protein>
<evidence type="ECO:0000313" key="1">
    <source>
        <dbReference type="EMBL" id="RSD26139.1"/>
    </source>
</evidence>
<proteinExistence type="predicted"/>